<dbReference type="InterPro" id="IPR029063">
    <property type="entry name" value="SAM-dependent_MTases_sf"/>
</dbReference>
<organism evidence="2 3">
    <name type="scientific">Adineta ricciae</name>
    <name type="common">Rotifer</name>
    <dbReference type="NCBI Taxonomy" id="249248"/>
    <lineage>
        <taxon>Eukaryota</taxon>
        <taxon>Metazoa</taxon>
        <taxon>Spiralia</taxon>
        <taxon>Gnathifera</taxon>
        <taxon>Rotifera</taxon>
        <taxon>Eurotatoria</taxon>
        <taxon>Bdelloidea</taxon>
        <taxon>Adinetida</taxon>
        <taxon>Adinetidae</taxon>
        <taxon>Adineta</taxon>
    </lineage>
</organism>
<gene>
    <name evidence="2" type="ORF">EDS130_LOCUS20315</name>
</gene>
<dbReference type="Proteomes" id="UP000663852">
    <property type="component" value="Unassembled WGS sequence"/>
</dbReference>
<evidence type="ECO:0000313" key="2">
    <source>
        <dbReference type="EMBL" id="CAF1107348.1"/>
    </source>
</evidence>
<protein>
    <recommendedName>
        <fullName evidence="1">Methyltransferase type 11 domain-containing protein</fullName>
    </recommendedName>
</protein>
<dbReference type="PANTHER" id="PTHR43861:SF1">
    <property type="entry name" value="TRANS-ACONITATE 2-METHYLTRANSFERASE"/>
    <property type="match status" value="1"/>
</dbReference>
<dbReference type="PANTHER" id="PTHR43861">
    <property type="entry name" value="TRANS-ACONITATE 2-METHYLTRANSFERASE-RELATED"/>
    <property type="match status" value="1"/>
</dbReference>
<dbReference type="Pfam" id="PF08241">
    <property type="entry name" value="Methyltransf_11"/>
    <property type="match status" value="1"/>
</dbReference>
<feature type="domain" description="Methyltransferase type 11" evidence="1">
    <location>
        <begin position="47"/>
        <end position="141"/>
    </location>
</feature>
<dbReference type="SUPFAM" id="SSF53335">
    <property type="entry name" value="S-adenosyl-L-methionine-dependent methyltransferases"/>
    <property type="match status" value="1"/>
</dbReference>
<dbReference type="CDD" id="cd02440">
    <property type="entry name" value="AdoMet_MTases"/>
    <property type="match status" value="1"/>
</dbReference>
<name>A0A814PKN6_ADIRI</name>
<dbReference type="Gene3D" id="3.40.50.150">
    <property type="entry name" value="Vaccinia Virus protein VP39"/>
    <property type="match status" value="1"/>
</dbReference>
<dbReference type="AlphaFoldDB" id="A0A814PKN6"/>
<comment type="caution">
    <text evidence="2">The sequence shown here is derived from an EMBL/GenBank/DDBJ whole genome shotgun (WGS) entry which is preliminary data.</text>
</comment>
<evidence type="ECO:0000313" key="3">
    <source>
        <dbReference type="Proteomes" id="UP000663852"/>
    </source>
</evidence>
<sequence>MTQNIYDNENFFEQYAQLKRSTYGLSGAPEWPSIVKILPDLKGLNIVDLGCGYGWFCRYAQENGAKHMLGLDISERMLSKAKELSVDSTIVYRLEDLEQLELSPNTYDLAYSSLTLHYIERLSQLLKTIYQSLKSGGHFIFSSEHPIYTAPMEPGWSVAKDGRKSWPINNYQTEGRRVTDWLVKGVVKQHRTLGTYLNMLIKQGFIIKHVEEWGPTRQEIIENPSLDEEIERPMILLVSIQKPDRK</sequence>
<proteinExistence type="predicted"/>
<dbReference type="GO" id="GO:0008757">
    <property type="term" value="F:S-adenosylmethionine-dependent methyltransferase activity"/>
    <property type="evidence" value="ECO:0007669"/>
    <property type="project" value="InterPro"/>
</dbReference>
<dbReference type="OrthoDB" id="66144at2759"/>
<dbReference type="EMBL" id="CAJNOJ010000099">
    <property type="protein sequence ID" value="CAF1107348.1"/>
    <property type="molecule type" value="Genomic_DNA"/>
</dbReference>
<accession>A0A814PKN6</accession>
<dbReference type="InterPro" id="IPR013216">
    <property type="entry name" value="Methyltransf_11"/>
</dbReference>
<evidence type="ECO:0000259" key="1">
    <source>
        <dbReference type="Pfam" id="PF08241"/>
    </source>
</evidence>
<reference evidence="2" key="1">
    <citation type="submission" date="2021-02" db="EMBL/GenBank/DDBJ databases">
        <authorList>
            <person name="Nowell W R."/>
        </authorList>
    </citation>
    <scope>NUCLEOTIDE SEQUENCE</scope>
</reference>